<protein>
    <submittedName>
        <fullName evidence="3">Sulfur carrier protein ThiS adenylyltransferase</fullName>
    </submittedName>
</protein>
<organism evidence="3 4">
    <name type="scientific">Seleniivibrio woodruffii</name>
    <dbReference type="NCBI Taxonomy" id="1078050"/>
    <lineage>
        <taxon>Bacteria</taxon>
        <taxon>Pseudomonadati</taxon>
        <taxon>Deferribacterota</taxon>
        <taxon>Deferribacteres</taxon>
        <taxon>Deferribacterales</taxon>
        <taxon>Geovibrionaceae</taxon>
        <taxon>Seleniivibrio</taxon>
    </lineage>
</organism>
<dbReference type="Proteomes" id="UP000294614">
    <property type="component" value="Unassembled WGS sequence"/>
</dbReference>
<sequence>MKVLINDNEYFLADDALSGAGADLVKPDADVIIHNGFIAGRQSPLKDGDTLYLIKRGEIPTHEEMQNLIYSRHTPKIADRMAKARIAVCGLGGLGSNIALNLARMGVGYLRLIDFDVVEPSNLNRQQYFVDQLGMKKTDATLQNLKRVNPYIEYDIHDLYITKDNVKGLFDGCDVIIEAFDSAVNKAMLISTAANAYPDSFIIGASGLAGLGSFKEFRVVKAGKNVHIVGDFTSEAAVGRGLMATRVVIAAGIQANLAVRLILGETEA</sequence>
<dbReference type="InterPro" id="IPR035985">
    <property type="entry name" value="Ubiquitin-activating_enz"/>
</dbReference>
<dbReference type="InterPro" id="IPR000594">
    <property type="entry name" value="ThiF_NAD_FAD-bd"/>
</dbReference>
<keyword evidence="4" id="KW-1185">Reference proteome</keyword>
<feature type="domain" description="THIF-type NAD/FAD binding fold" evidence="1">
    <location>
        <begin position="78"/>
        <end position="266"/>
    </location>
</feature>
<dbReference type="Pfam" id="PF14453">
    <property type="entry name" value="ThiS-like"/>
    <property type="match status" value="1"/>
</dbReference>
<accession>A0A4R1KAM5</accession>
<reference evidence="3 4" key="1">
    <citation type="submission" date="2019-03" db="EMBL/GenBank/DDBJ databases">
        <title>Genomic Encyclopedia of Type Strains, Phase IV (KMG-IV): sequencing the most valuable type-strain genomes for metagenomic binning, comparative biology and taxonomic classification.</title>
        <authorList>
            <person name="Goeker M."/>
        </authorList>
    </citation>
    <scope>NUCLEOTIDE SEQUENCE [LARGE SCALE GENOMIC DNA]</scope>
    <source>
        <strain evidence="3 4">DSM 24984</strain>
    </source>
</reference>
<dbReference type="GO" id="GO:0008641">
    <property type="term" value="F:ubiquitin-like modifier activating enzyme activity"/>
    <property type="evidence" value="ECO:0007669"/>
    <property type="project" value="InterPro"/>
</dbReference>
<dbReference type="AlphaFoldDB" id="A0A4R1KAM5"/>
<evidence type="ECO:0000313" key="3">
    <source>
        <dbReference type="EMBL" id="TCK61558.1"/>
    </source>
</evidence>
<gene>
    <name evidence="3" type="ORF">C8D98_0059</name>
</gene>
<dbReference type="NCBIfam" id="NF006395">
    <property type="entry name" value="PRK08644.1"/>
    <property type="match status" value="1"/>
</dbReference>
<keyword evidence="3" id="KW-0808">Transferase</keyword>
<dbReference type="PANTHER" id="PTHR43267">
    <property type="entry name" value="TRNA THREONYLCARBAMOYLADENOSINE DEHYDRATASE"/>
    <property type="match status" value="1"/>
</dbReference>
<dbReference type="SUPFAM" id="SSF69572">
    <property type="entry name" value="Activating enzymes of the ubiquitin-like proteins"/>
    <property type="match status" value="1"/>
</dbReference>
<feature type="domain" description="ThiS-like ubiquitin" evidence="2">
    <location>
        <begin position="1"/>
        <end position="57"/>
    </location>
</feature>
<dbReference type="OrthoDB" id="9804286at2"/>
<dbReference type="PANTHER" id="PTHR43267:SF3">
    <property type="entry name" value="THIF PROTEIN"/>
    <property type="match status" value="1"/>
</dbReference>
<dbReference type="EMBL" id="SMGG01000003">
    <property type="protein sequence ID" value="TCK61558.1"/>
    <property type="molecule type" value="Genomic_DNA"/>
</dbReference>
<evidence type="ECO:0000259" key="1">
    <source>
        <dbReference type="Pfam" id="PF00899"/>
    </source>
</evidence>
<dbReference type="NCBIfam" id="TIGR02354">
    <property type="entry name" value="thiF_fam2"/>
    <property type="match status" value="1"/>
</dbReference>
<evidence type="ECO:0000313" key="4">
    <source>
        <dbReference type="Proteomes" id="UP000294614"/>
    </source>
</evidence>
<keyword evidence="3" id="KW-0548">Nucleotidyltransferase</keyword>
<dbReference type="GO" id="GO:0061504">
    <property type="term" value="P:cyclic threonylcarbamoyladenosine biosynthetic process"/>
    <property type="evidence" value="ECO:0007669"/>
    <property type="project" value="TreeGrafter"/>
</dbReference>
<dbReference type="RefSeq" id="WP_132870951.1">
    <property type="nucleotide sequence ID" value="NZ_SMGG01000003.1"/>
</dbReference>
<evidence type="ECO:0000259" key="2">
    <source>
        <dbReference type="Pfam" id="PF14453"/>
    </source>
</evidence>
<proteinExistence type="predicted"/>
<dbReference type="Gene3D" id="3.40.50.720">
    <property type="entry name" value="NAD(P)-binding Rossmann-like Domain"/>
    <property type="match status" value="1"/>
</dbReference>
<comment type="caution">
    <text evidence="3">The sequence shown here is derived from an EMBL/GenBank/DDBJ whole genome shotgun (WGS) entry which is preliminary data.</text>
</comment>
<dbReference type="InterPro" id="IPR045886">
    <property type="entry name" value="ThiF/MoeB/HesA"/>
</dbReference>
<name>A0A4R1KAM5_9BACT</name>
<dbReference type="InterPro" id="IPR032726">
    <property type="entry name" value="ThiS-like_dom"/>
</dbReference>
<dbReference type="Pfam" id="PF00899">
    <property type="entry name" value="ThiF"/>
    <property type="match status" value="1"/>
</dbReference>
<dbReference type="InterPro" id="IPR012729">
    <property type="entry name" value="ThiF_fam2"/>
</dbReference>
<dbReference type="GO" id="GO:0061503">
    <property type="term" value="F:tRNA threonylcarbamoyladenosine dehydratase"/>
    <property type="evidence" value="ECO:0007669"/>
    <property type="project" value="TreeGrafter"/>
</dbReference>
<dbReference type="GO" id="GO:0016779">
    <property type="term" value="F:nucleotidyltransferase activity"/>
    <property type="evidence" value="ECO:0007669"/>
    <property type="project" value="UniProtKB-KW"/>
</dbReference>